<dbReference type="EMBL" id="PDXB01000043">
    <property type="protein sequence ID" value="RYN19350.1"/>
    <property type="molecule type" value="Genomic_DNA"/>
</dbReference>
<dbReference type="Proteomes" id="UP000293195">
    <property type="component" value="Unassembled WGS sequence"/>
</dbReference>
<feature type="transmembrane region" description="Helical" evidence="3">
    <location>
        <begin position="38"/>
        <end position="61"/>
    </location>
</feature>
<proteinExistence type="inferred from homology"/>
<keyword evidence="3" id="KW-0472">Membrane</keyword>
<evidence type="ECO:0000256" key="3">
    <source>
        <dbReference type="SAM" id="Phobius"/>
    </source>
</evidence>
<comment type="caution">
    <text evidence="5">The sequence shown here is derived from an EMBL/GenBank/DDBJ whole genome shotgun (WGS) entry which is preliminary data.</text>
</comment>
<keyword evidence="3" id="KW-1133">Transmembrane helix</keyword>
<dbReference type="GO" id="GO:0043386">
    <property type="term" value="P:mycotoxin biosynthetic process"/>
    <property type="evidence" value="ECO:0007669"/>
    <property type="project" value="InterPro"/>
</dbReference>
<dbReference type="Proteomes" id="UP000292340">
    <property type="component" value="Unassembled WGS sequence"/>
</dbReference>
<dbReference type="InterPro" id="IPR021765">
    <property type="entry name" value="UstYa-like"/>
</dbReference>
<evidence type="ECO:0000256" key="2">
    <source>
        <dbReference type="SAM" id="MobiDB-lite"/>
    </source>
</evidence>
<dbReference type="PANTHER" id="PTHR33365">
    <property type="entry name" value="YALI0B05434P"/>
    <property type="match status" value="1"/>
</dbReference>
<evidence type="ECO:0000313" key="5">
    <source>
        <dbReference type="EMBL" id="RYN45529.1"/>
    </source>
</evidence>
<evidence type="ECO:0008006" key="9">
    <source>
        <dbReference type="Google" id="ProtNLM"/>
    </source>
</evidence>
<evidence type="ECO:0000313" key="4">
    <source>
        <dbReference type="EMBL" id="RYN19350.1"/>
    </source>
</evidence>
<keyword evidence="3" id="KW-0812">Transmembrane</keyword>
<dbReference type="EMBL" id="PDXA01000033">
    <property type="protein sequence ID" value="RYN45529.1"/>
    <property type="molecule type" value="Genomic_DNA"/>
</dbReference>
<reference evidence="4" key="1">
    <citation type="submission" date="2017-10" db="EMBL/GenBank/DDBJ databases">
        <authorList>
            <person name="Armitage A.D."/>
            <person name="Barbara D.J."/>
            <person name="Woodhall J.W."/>
            <person name="Sreenivasaprasad S."/>
            <person name="Lane C.R."/>
            <person name="Clarkson J.P."/>
            <person name="Harrison R.J."/>
        </authorList>
    </citation>
    <scope>NUCLEOTIDE SEQUENCE</scope>
    <source>
        <strain evidence="4">FERA 1164</strain>
        <strain evidence="6">FERA 635</strain>
    </source>
</reference>
<keyword evidence="8" id="KW-1185">Reference proteome</keyword>
<dbReference type="Proteomes" id="UP000292402">
    <property type="component" value="Unassembled WGS sequence"/>
</dbReference>
<evidence type="ECO:0000313" key="7">
    <source>
        <dbReference type="Proteomes" id="UP000292402"/>
    </source>
</evidence>
<dbReference type="AlphaFoldDB" id="A0A4Q4M966"/>
<organism evidence="5 7">
    <name type="scientific">Alternaria tenuissima</name>
    <dbReference type="NCBI Taxonomy" id="119927"/>
    <lineage>
        <taxon>Eukaryota</taxon>
        <taxon>Fungi</taxon>
        <taxon>Dikarya</taxon>
        <taxon>Ascomycota</taxon>
        <taxon>Pezizomycotina</taxon>
        <taxon>Dothideomycetes</taxon>
        <taxon>Pleosporomycetidae</taxon>
        <taxon>Pleosporales</taxon>
        <taxon>Pleosporineae</taxon>
        <taxon>Pleosporaceae</taxon>
        <taxon>Alternaria</taxon>
        <taxon>Alternaria sect. Alternaria</taxon>
        <taxon>Alternaria alternata complex</taxon>
    </lineage>
</organism>
<protein>
    <recommendedName>
        <fullName evidence="9">Tat pathway signal sequence</fullName>
    </recommendedName>
</protein>
<reference evidence="7 8" key="2">
    <citation type="journal article" date="2019" name="bioRxiv">
        <title>Genomics, evolutionary history and diagnostics of the Alternaria alternata species group including apple and Asian pear pathotypes.</title>
        <authorList>
            <person name="Armitage A.D."/>
            <person name="Cockerton H.M."/>
            <person name="Sreenivasaprasad S."/>
            <person name="Woodhall J.W."/>
            <person name="Lane C.R."/>
            <person name="Harrison R.J."/>
            <person name="Clarkson J.P."/>
        </authorList>
    </citation>
    <scope>NUCLEOTIDE SEQUENCE [LARGE SCALE GENOMIC DNA]</scope>
    <source>
        <strain evidence="7">FERA 1082</strain>
        <strain evidence="4">FERA 1164</strain>
        <strain evidence="8">FERA 635</strain>
    </source>
</reference>
<reference evidence="5" key="3">
    <citation type="journal article" date="2019" name="J. ISSAAS">
        <title>Genomics, evolutionary history and diagnostics of the Alternaria alternata species group including apple and Asian pear pathotypes.</title>
        <authorList>
            <person name="Armitage A.D."/>
            <person name="Cockerton H.M."/>
            <person name="Sreenivasaprasad S."/>
            <person name="Woodhall J."/>
            <person name="Lane C."/>
            <person name="Harrison R.J."/>
            <person name="Clarkson J.P."/>
        </authorList>
    </citation>
    <scope>NUCLEOTIDE SEQUENCE</scope>
    <source>
        <strain evidence="5">FERA 1082</strain>
    </source>
</reference>
<evidence type="ECO:0000256" key="1">
    <source>
        <dbReference type="ARBA" id="ARBA00035112"/>
    </source>
</evidence>
<feature type="region of interest" description="Disordered" evidence="2">
    <location>
        <begin position="1"/>
        <end position="25"/>
    </location>
</feature>
<evidence type="ECO:0000313" key="8">
    <source>
        <dbReference type="Proteomes" id="UP000293195"/>
    </source>
</evidence>
<dbReference type="EMBL" id="PDXF01000063">
    <property type="protein sequence ID" value="RYN92043.1"/>
    <property type="molecule type" value="Genomic_DNA"/>
</dbReference>
<name>A0A4Q4M966_9PLEO</name>
<gene>
    <name evidence="5" type="ORF">AA0114_g8948</name>
    <name evidence="4" type="ORF">AA0115_g10801</name>
    <name evidence="6" type="ORF">AA0119_g10302</name>
</gene>
<dbReference type="Pfam" id="PF11807">
    <property type="entry name" value="UstYa"/>
    <property type="match status" value="1"/>
</dbReference>
<evidence type="ECO:0000313" key="6">
    <source>
        <dbReference type="EMBL" id="RYN92043.1"/>
    </source>
</evidence>
<accession>A0A4Q4M966</accession>
<dbReference type="PANTHER" id="PTHR33365:SF14">
    <property type="entry name" value="TAT PATHWAY SIGNAL SEQUENCE"/>
    <property type="match status" value="1"/>
</dbReference>
<sequence length="318" mass="37453">MDHSWRKLPQNEDAEESEDLLPSGVPHGGVRSKPVLSLQLLCSFLKYAVVATVFFVFGLMFQYSRIEQALSEPSFLKNINRSTHLNHTNIPLFAESNGVIWQQSPSPKVDAAWHALTTGYPFLITEDDMRILGKDPDRYISVPKDFGYGEKTFITRFAHTHNIHCLDHIRKRLYREHYGYPNDTMDWIHTKHCLHALLDHLTCHVEYDVMNYIWVEGEPTADPELTYNRQCRDLDAMIRFSEDNRVDKDLRVFYIQPAEGDHIFPPNSEFRMLEKEFDESHPNRPSMEERRKTYRKAYDDAISYWQETGEVPIEERQW</sequence>
<comment type="similarity">
    <text evidence="1">Belongs to the ustYa family.</text>
</comment>